<evidence type="ECO:0000313" key="6">
    <source>
        <dbReference type="Proteomes" id="UP000006866"/>
    </source>
</evidence>
<evidence type="ECO:0000259" key="3">
    <source>
        <dbReference type="PROSITE" id="PS50045"/>
    </source>
</evidence>
<dbReference type="InterPro" id="IPR003593">
    <property type="entry name" value="AAA+_ATPase"/>
</dbReference>
<keyword evidence="1" id="KW-0547">Nucleotide-binding</keyword>
<dbReference type="eggNOG" id="COG3829">
    <property type="taxonomic scope" value="Bacteria"/>
</dbReference>
<dbReference type="Gene3D" id="3.40.50.300">
    <property type="entry name" value="P-loop containing nucleotide triphosphate hydrolases"/>
    <property type="match status" value="1"/>
</dbReference>
<dbReference type="PROSITE" id="PS50112">
    <property type="entry name" value="PAS"/>
    <property type="match status" value="1"/>
</dbReference>
<dbReference type="Pfam" id="PF25601">
    <property type="entry name" value="AAA_lid_14"/>
    <property type="match status" value="1"/>
</dbReference>
<keyword evidence="6" id="KW-1185">Reference proteome</keyword>
<feature type="domain" description="PAS" evidence="4">
    <location>
        <begin position="210"/>
        <end position="255"/>
    </location>
</feature>
<dbReference type="NCBIfam" id="TIGR00229">
    <property type="entry name" value="sensory_box"/>
    <property type="match status" value="1"/>
</dbReference>
<dbReference type="GO" id="GO:0006355">
    <property type="term" value="P:regulation of DNA-templated transcription"/>
    <property type="evidence" value="ECO:0007669"/>
    <property type="project" value="InterPro"/>
</dbReference>
<dbReference type="PROSITE" id="PS50045">
    <property type="entry name" value="SIGMA54_INTERACT_4"/>
    <property type="match status" value="1"/>
</dbReference>
<dbReference type="InterPro" id="IPR025662">
    <property type="entry name" value="Sigma_54_int_dom_ATP-bd_1"/>
</dbReference>
<dbReference type="PATRIC" id="fig|572479.3.peg.1880"/>
<dbReference type="Proteomes" id="UP000006866">
    <property type="component" value="Chromosome"/>
</dbReference>
<dbReference type="SMART" id="SM00382">
    <property type="entry name" value="AAA"/>
    <property type="match status" value="1"/>
</dbReference>
<reference evidence="5 6" key="2">
    <citation type="journal article" date="2011" name="Stand. Genomic Sci.">
        <title>Complete genome sequence of the extremely halophilic Halanaerobium praevalens type strain (GSL).</title>
        <authorList>
            <person name="Ivanova N."/>
            <person name="Sikorski J."/>
            <person name="Chertkov O."/>
            <person name="Nolan M."/>
            <person name="Lucas S."/>
            <person name="Hammon N."/>
            <person name="Deshpande S."/>
            <person name="Cheng J.F."/>
            <person name="Tapia R."/>
            <person name="Han C."/>
            <person name="Goodwin L."/>
            <person name="Pitluck S."/>
            <person name="Huntemann M."/>
            <person name="Liolios K."/>
            <person name="Pagani I."/>
            <person name="Mavromatis K."/>
            <person name="Ovchinikova G."/>
            <person name="Pati A."/>
            <person name="Chen A."/>
            <person name="Palaniappan K."/>
            <person name="Land M."/>
            <person name="Hauser L."/>
            <person name="Brambilla E.M."/>
            <person name="Kannan K.P."/>
            <person name="Rohde M."/>
            <person name="Tindall B.J."/>
            <person name="Goker M."/>
            <person name="Detter J.C."/>
            <person name="Woyke T."/>
            <person name="Bristow J."/>
            <person name="Eisen J.A."/>
            <person name="Markowitz V."/>
            <person name="Hugenholtz P."/>
            <person name="Kyrpides N.C."/>
            <person name="Klenk H.P."/>
            <person name="Lapidus A."/>
        </authorList>
    </citation>
    <scope>NUCLEOTIDE SEQUENCE [LARGE SCALE GENOMIC DNA]</scope>
    <source>
        <strain evidence="6">ATCC 33744 / DSM 2228 / GSL</strain>
    </source>
</reference>
<dbReference type="AlphaFoldDB" id="E3DQR1"/>
<dbReference type="Pfam" id="PF00158">
    <property type="entry name" value="Sigma54_activat"/>
    <property type="match status" value="1"/>
</dbReference>
<dbReference type="SUPFAM" id="SSF55785">
    <property type="entry name" value="PYP-like sensor domain (PAS domain)"/>
    <property type="match status" value="1"/>
</dbReference>
<sequence length="681" mass="77758">MKKELVVLTISKVTSNLFRRQLNDIFADKIMIKYLTTEELKSQKIKSDMVLTTKSLIKEKNIDDYIFAQSDVLIARRSLNISYLEDLIKINDQSRVLLINDTKLGAYEAKSLLEEVGINHLELIPYYPGKKAPANVKIAINLGEEHLIPDYIERVVNIGSRVLDITTIIEIAVKMGIMDTNFDFLSSHYIRELVTMGKRLNHRIKDQERTNKKLDTVMNHVHDGIIYINQDQEIEIFNQKAEEIFSMKTEAVIGKKVAPTIPNTKLDQILTNKIVHKNALQDVGNNKIVSTRVPVEMDGKIIGALATFKDVTDIKKLEADLRLKLKKKGHIAKYNFQNIIGQSKEIKKVIKKAKKIAKSESTILIQGESGTGKELFAQSIHNYSDRFQNPFVAINCAAFPDNLLESELFGYEGGAFTGAKKGGKPGVFEQAHTGTIFLDEIGDISANIQARLLRVLQEKEIMRIGGTKMIPIDIRVVAATNKDLYQLIQTGEFREDLYYRLNVLSLFIPPLRKRREDILLLIEYFFNKFDAKDMELSKPLISKLYNYNWQGNVRELENCIEYLVQIYTGEIGIQDLPPHFLRKNQKETNIQENELAKLDLGEEKEYLFILNELYLARQLDHRTGRREIAENAKVNDLYLSPQMVRSRLNKLEAQNMVEIGVGRQGTTITAKGIKVLKTVSD</sequence>
<dbReference type="Gene3D" id="3.30.450.20">
    <property type="entry name" value="PAS domain"/>
    <property type="match status" value="1"/>
</dbReference>
<feature type="domain" description="Sigma-54 factor interaction" evidence="3">
    <location>
        <begin position="339"/>
        <end position="565"/>
    </location>
</feature>
<dbReference type="InterPro" id="IPR025943">
    <property type="entry name" value="Sigma_54_int_dom_ATP-bd_2"/>
</dbReference>
<dbReference type="Pfam" id="PF00989">
    <property type="entry name" value="PAS"/>
    <property type="match status" value="1"/>
</dbReference>
<dbReference type="InterPro" id="IPR000014">
    <property type="entry name" value="PAS"/>
</dbReference>
<keyword evidence="2" id="KW-0067">ATP-binding</keyword>
<dbReference type="EMBL" id="CP002175">
    <property type="protein sequence ID" value="ADO77972.1"/>
    <property type="molecule type" value="Genomic_DNA"/>
</dbReference>
<evidence type="ECO:0000256" key="2">
    <source>
        <dbReference type="ARBA" id="ARBA00022840"/>
    </source>
</evidence>
<reference evidence="6" key="1">
    <citation type="submission" date="2010-10" db="EMBL/GenBank/DDBJ databases">
        <title>The complete genome of Halanaerobium praevalens DSM 2228.</title>
        <authorList>
            <consortium name="US DOE Joint Genome Institute (JGI-PGF)"/>
            <person name="Lucas S."/>
            <person name="Copeland A."/>
            <person name="Lapidus A."/>
            <person name="Glavina del Rio T."/>
            <person name="Dalin E."/>
            <person name="Tice H."/>
            <person name="Bruce D."/>
            <person name="Goodwin L."/>
            <person name="Pitluck S."/>
            <person name="Kyrpides N."/>
            <person name="Mavromatis K."/>
            <person name="Ivanova N."/>
            <person name="Ovchinnikova G."/>
            <person name="Chertkov O."/>
            <person name="Detter J.C."/>
            <person name="Han C."/>
            <person name="Larimer F."/>
            <person name="Land M."/>
            <person name="Hauser L."/>
            <person name="Markowitz V."/>
            <person name="Cheng J.-F."/>
            <person name="Hugenholtz P."/>
            <person name="Woyke T."/>
            <person name="Wu D."/>
            <person name="Tindall B."/>
            <person name="Pomrenke H.G."/>
            <person name="Brambilla E."/>
            <person name="Klenk H.-P."/>
            <person name="Eisen J.A."/>
        </authorList>
    </citation>
    <scope>NUCLEOTIDE SEQUENCE [LARGE SCALE GENOMIC DNA]</scope>
    <source>
        <strain evidence="6">ATCC 33744 / DSM 2228 / GSL</strain>
    </source>
</reference>
<dbReference type="InterPro" id="IPR035965">
    <property type="entry name" value="PAS-like_dom_sf"/>
</dbReference>
<dbReference type="InterPro" id="IPR036388">
    <property type="entry name" value="WH-like_DNA-bd_sf"/>
</dbReference>
<dbReference type="GO" id="GO:0005524">
    <property type="term" value="F:ATP binding"/>
    <property type="evidence" value="ECO:0007669"/>
    <property type="project" value="UniProtKB-KW"/>
</dbReference>
<dbReference type="HOGENOM" id="CLU_000445_8_7_9"/>
<dbReference type="PROSITE" id="PS00676">
    <property type="entry name" value="SIGMA54_INTERACT_2"/>
    <property type="match status" value="1"/>
</dbReference>
<name>E3DQR1_HALPG</name>
<protein>
    <submittedName>
        <fullName evidence="5">Sigma54 specific transcriptional regulator</fullName>
    </submittedName>
</protein>
<dbReference type="InterPro" id="IPR058031">
    <property type="entry name" value="AAA_lid_NorR"/>
</dbReference>
<dbReference type="InterPro" id="IPR027417">
    <property type="entry name" value="P-loop_NTPase"/>
</dbReference>
<proteinExistence type="predicted"/>
<dbReference type="CDD" id="cd00009">
    <property type="entry name" value="AAA"/>
    <property type="match status" value="1"/>
</dbReference>
<dbReference type="STRING" id="572479.Hprae_1847"/>
<evidence type="ECO:0000313" key="5">
    <source>
        <dbReference type="EMBL" id="ADO77972.1"/>
    </source>
</evidence>
<dbReference type="SUPFAM" id="SSF52540">
    <property type="entry name" value="P-loop containing nucleoside triphosphate hydrolases"/>
    <property type="match status" value="1"/>
</dbReference>
<evidence type="ECO:0000259" key="4">
    <source>
        <dbReference type="PROSITE" id="PS50112"/>
    </source>
</evidence>
<organism evidence="5 6">
    <name type="scientific">Halanaerobium praevalens (strain ATCC 33744 / DSM 2228 / GSL)</name>
    <dbReference type="NCBI Taxonomy" id="572479"/>
    <lineage>
        <taxon>Bacteria</taxon>
        <taxon>Bacillati</taxon>
        <taxon>Bacillota</taxon>
        <taxon>Clostridia</taxon>
        <taxon>Halanaerobiales</taxon>
        <taxon>Halanaerobiaceae</taxon>
        <taxon>Halanaerobium</taxon>
    </lineage>
</organism>
<dbReference type="PROSITE" id="PS00675">
    <property type="entry name" value="SIGMA54_INTERACT_1"/>
    <property type="match status" value="1"/>
</dbReference>
<accession>E3DQR1</accession>
<dbReference type="Gene3D" id="1.10.8.60">
    <property type="match status" value="1"/>
</dbReference>
<dbReference type="PANTHER" id="PTHR32071">
    <property type="entry name" value="TRANSCRIPTIONAL REGULATORY PROTEIN"/>
    <property type="match status" value="1"/>
</dbReference>
<dbReference type="InterPro" id="IPR013767">
    <property type="entry name" value="PAS_fold"/>
</dbReference>
<evidence type="ECO:0000256" key="1">
    <source>
        <dbReference type="ARBA" id="ARBA00022741"/>
    </source>
</evidence>
<dbReference type="FunFam" id="3.40.50.300:FF:000006">
    <property type="entry name" value="DNA-binding transcriptional regulator NtrC"/>
    <property type="match status" value="1"/>
</dbReference>
<dbReference type="KEGG" id="hpk:Hprae_1847"/>
<dbReference type="Gene3D" id="1.10.10.10">
    <property type="entry name" value="Winged helix-like DNA-binding domain superfamily/Winged helix DNA-binding domain"/>
    <property type="match status" value="1"/>
</dbReference>
<dbReference type="InterPro" id="IPR002078">
    <property type="entry name" value="Sigma_54_int"/>
</dbReference>
<gene>
    <name evidence="5" type="ordered locus">Hprae_1847</name>
</gene>
<dbReference type="PANTHER" id="PTHR32071:SF57">
    <property type="entry name" value="C4-DICARBOXYLATE TRANSPORT TRANSCRIPTIONAL REGULATORY PROTEIN DCTD"/>
    <property type="match status" value="1"/>
</dbReference>
<dbReference type="RefSeq" id="WP_014553989.1">
    <property type="nucleotide sequence ID" value="NC_017455.1"/>
</dbReference>